<protein>
    <submittedName>
        <fullName evidence="2">Uncharacterized protein</fullName>
    </submittedName>
</protein>
<organism evidence="1 2">
    <name type="scientific">Parascaris equorum</name>
    <name type="common">Equine roundworm</name>
    <dbReference type="NCBI Taxonomy" id="6256"/>
    <lineage>
        <taxon>Eukaryota</taxon>
        <taxon>Metazoa</taxon>
        <taxon>Ecdysozoa</taxon>
        <taxon>Nematoda</taxon>
        <taxon>Chromadorea</taxon>
        <taxon>Rhabditida</taxon>
        <taxon>Spirurina</taxon>
        <taxon>Ascaridomorpha</taxon>
        <taxon>Ascaridoidea</taxon>
        <taxon>Ascarididae</taxon>
        <taxon>Parascaris</taxon>
    </lineage>
</organism>
<keyword evidence="1" id="KW-1185">Reference proteome</keyword>
<dbReference type="WBParaSite" id="PEQ_0000444001-mRNA-1">
    <property type="protein sequence ID" value="PEQ_0000444001-mRNA-1"/>
    <property type="gene ID" value="PEQ_0000444001"/>
</dbReference>
<evidence type="ECO:0000313" key="1">
    <source>
        <dbReference type="Proteomes" id="UP000887564"/>
    </source>
</evidence>
<accession>A0A914RDQ5</accession>
<evidence type="ECO:0000313" key="2">
    <source>
        <dbReference type="WBParaSite" id="PEQ_0000444001-mRNA-1"/>
    </source>
</evidence>
<proteinExistence type="predicted"/>
<reference evidence="2" key="1">
    <citation type="submission" date="2022-11" db="UniProtKB">
        <authorList>
            <consortium name="WormBaseParasite"/>
        </authorList>
    </citation>
    <scope>IDENTIFICATION</scope>
</reference>
<name>A0A914RDQ5_PAREQ</name>
<dbReference type="Proteomes" id="UP000887564">
    <property type="component" value="Unplaced"/>
</dbReference>
<dbReference type="AlphaFoldDB" id="A0A914RDQ5"/>
<sequence length="88" mass="10133">MVQLCSMPDSASYDLLHTTKDLVLTVDNVSHLSRLKLETVGDIRLQMENEWSMDFAFPLLSLLKEIIRCANMSTERDKINNNNLIYTN</sequence>